<evidence type="ECO:0000313" key="3">
    <source>
        <dbReference type="Proteomes" id="UP000517252"/>
    </source>
</evidence>
<organism evidence="2 3">
    <name type="scientific">Trichoderma asperellum</name>
    <name type="common">Filamentous fungus</name>
    <dbReference type="NCBI Taxonomy" id="101201"/>
    <lineage>
        <taxon>Eukaryota</taxon>
        <taxon>Fungi</taxon>
        <taxon>Dikarya</taxon>
        <taxon>Ascomycota</taxon>
        <taxon>Pezizomycotina</taxon>
        <taxon>Sordariomycetes</taxon>
        <taxon>Hypocreomycetidae</taxon>
        <taxon>Hypocreales</taxon>
        <taxon>Hypocreaceae</taxon>
        <taxon>Trichoderma</taxon>
    </lineage>
</organism>
<name>A0A6V8QL83_TRIAP</name>
<feature type="compositionally biased region" description="Acidic residues" evidence="1">
    <location>
        <begin position="19"/>
        <end position="42"/>
    </location>
</feature>
<dbReference type="EMBL" id="BLZH01000002">
    <property type="protein sequence ID" value="GFP53247.1"/>
    <property type="molecule type" value="Genomic_DNA"/>
</dbReference>
<dbReference type="OrthoDB" id="4893591at2759"/>
<accession>A0A6V8QL83</accession>
<dbReference type="InterPro" id="IPR016181">
    <property type="entry name" value="Acyl_CoA_acyltransferase"/>
</dbReference>
<dbReference type="CDD" id="cd04301">
    <property type="entry name" value="NAT_SF"/>
    <property type="match status" value="1"/>
</dbReference>
<dbReference type="Proteomes" id="UP000517252">
    <property type="component" value="Unassembled WGS sequence"/>
</dbReference>
<dbReference type="AlphaFoldDB" id="A0A6V8QL83"/>
<evidence type="ECO:0000313" key="2">
    <source>
        <dbReference type="EMBL" id="GFP53247.1"/>
    </source>
</evidence>
<gene>
    <name evidence="2" type="ORF">TASIC1_0002043100</name>
</gene>
<sequence length="189" mass="21271">MCLPRQPRQYNTTSNQKDEDGDENNDEDSYDADEDESMDEDSGFSKYGASEWLELINGPFLSKKTNTNGEPDPCFQGGRGSIWFRYLGDELDCGDILLIDQVRIDKRYRRQGMGREMVHVILQKALAKCNAHAFVAIARSASEVRDGSLPTNNSIHLSQHQGHTANAIFKTLLDAFDTTKSQIEHPVDD</sequence>
<reference evidence="2 3" key="1">
    <citation type="submission" date="2020-07" db="EMBL/GenBank/DDBJ databases">
        <title>Trichoderma asperellum IC-1 whole genome shotgun sequence.</title>
        <authorList>
            <person name="Kanamasa S."/>
            <person name="Takahashi H."/>
        </authorList>
    </citation>
    <scope>NUCLEOTIDE SEQUENCE [LARGE SCALE GENOMIC DNA]</scope>
    <source>
        <strain evidence="2 3">IC-1</strain>
    </source>
</reference>
<proteinExistence type="predicted"/>
<comment type="caution">
    <text evidence="2">The sequence shown here is derived from an EMBL/GenBank/DDBJ whole genome shotgun (WGS) entry which is preliminary data.</text>
</comment>
<dbReference type="SUPFAM" id="SSF55729">
    <property type="entry name" value="Acyl-CoA N-acyltransferases (Nat)"/>
    <property type="match status" value="1"/>
</dbReference>
<evidence type="ECO:0000256" key="1">
    <source>
        <dbReference type="SAM" id="MobiDB-lite"/>
    </source>
</evidence>
<protein>
    <submittedName>
        <fullName evidence="2">Uncharacterized protein</fullName>
    </submittedName>
</protein>
<feature type="region of interest" description="Disordered" evidence="1">
    <location>
        <begin position="1"/>
        <end position="43"/>
    </location>
</feature>